<dbReference type="PANTHER" id="PTHR10625">
    <property type="entry name" value="HISTONE DEACETYLASE HDAC1-RELATED"/>
    <property type="match status" value="1"/>
</dbReference>
<sequence length="375" mass="41678">METKTKTAFLYDERYFWHDTGSSVLFFPPGEFLQPDGTAESPESKRRVKNLLEMSSYIKHLEIMHPRAATKEEVGAFHTTAYIERIKTMSDNGGGDAGGYTPFGRGSYEIAMLSAGGAITAVDAVMRGEVTNAYVLTRPPGHHAEADSGAGYCIFNNVAVASHYARKQYGITRIMILDWDVHHGNGTEDAFYSDPNTLFISLHQENNFPNDRGYAEHIGEGAGKGYTVNVPLPVGTSNAGYLYAFDRVVLPIAEQFKPELILISAGQDPNCYDPLARMMVTADCFGEMMKRIKQLAERHCDGRVVACHEGGYSTAYVPFCTLRVIEALRGIESGIEDPFWAITLKNMPRINQLLPHQEEQIEQVAKVQSAYWKLT</sequence>
<evidence type="ECO:0000313" key="4">
    <source>
        <dbReference type="Proteomes" id="UP000051063"/>
    </source>
</evidence>
<evidence type="ECO:0000256" key="1">
    <source>
        <dbReference type="ARBA" id="ARBA00005947"/>
    </source>
</evidence>
<dbReference type="Proteomes" id="UP000051063">
    <property type="component" value="Unassembled WGS sequence"/>
</dbReference>
<feature type="domain" description="Histone deacetylase" evidence="2">
    <location>
        <begin position="40"/>
        <end position="327"/>
    </location>
</feature>
<protein>
    <submittedName>
        <fullName evidence="3">Acetoin utilization protein</fullName>
    </submittedName>
</protein>
<gene>
    <name evidence="3" type="ORF">AN963_21355</name>
</gene>
<organism evidence="3 4">
    <name type="scientific">Brevibacillus choshinensis</name>
    <dbReference type="NCBI Taxonomy" id="54911"/>
    <lineage>
        <taxon>Bacteria</taxon>
        <taxon>Bacillati</taxon>
        <taxon>Bacillota</taxon>
        <taxon>Bacilli</taxon>
        <taxon>Bacillales</taxon>
        <taxon>Paenibacillaceae</taxon>
        <taxon>Brevibacillus</taxon>
    </lineage>
</organism>
<dbReference type="Pfam" id="PF00850">
    <property type="entry name" value="Hist_deacetyl"/>
    <property type="match status" value="1"/>
</dbReference>
<accession>A0ABR5N0H7</accession>
<dbReference type="EMBL" id="LJJB01000013">
    <property type="protein sequence ID" value="KQL43995.1"/>
    <property type="molecule type" value="Genomic_DNA"/>
</dbReference>
<dbReference type="PANTHER" id="PTHR10625:SF31">
    <property type="entry name" value="HISTONE DEACETYLASE DOMAIN-CONTAINING PROTEIN"/>
    <property type="match status" value="1"/>
</dbReference>
<reference evidence="3 4" key="1">
    <citation type="submission" date="2015-09" db="EMBL/GenBank/DDBJ databases">
        <title>Genome sequencing project for genomic taxonomy and phylogenomics of Bacillus-like bacteria.</title>
        <authorList>
            <person name="Liu B."/>
            <person name="Wang J."/>
            <person name="Zhu Y."/>
            <person name="Liu G."/>
            <person name="Chen Q."/>
            <person name="Chen Z."/>
            <person name="Lan J."/>
            <person name="Che J."/>
            <person name="Ge C."/>
            <person name="Shi H."/>
            <person name="Pan Z."/>
            <person name="Liu X."/>
        </authorList>
    </citation>
    <scope>NUCLEOTIDE SEQUENCE [LARGE SCALE GENOMIC DNA]</scope>
    <source>
        <strain evidence="3 4">DSM 8552</strain>
    </source>
</reference>
<name>A0ABR5N0H7_BRECH</name>
<evidence type="ECO:0000259" key="2">
    <source>
        <dbReference type="Pfam" id="PF00850"/>
    </source>
</evidence>
<dbReference type="CDD" id="cd09996">
    <property type="entry name" value="HDAC_classII_1"/>
    <property type="match status" value="1"/>
</dbReference>
<dbReference type="Gene3D" id="3.40.800.20">
    <property type="entry name" value="Histone deacetylase domain"/>
    <property type="match status" value="1"/>
</dbReference>
<proteinExistence type="inferred from homology"/>
<comment type="caution">
    <text evidence="3">The sequence shown here is derived from an EMBL/GenBank/DDBJ whole genome shotgun (WGS) entry which is preliminary data.</text>
</comment>
<dbReference type="InterPro" id="IPR000286">
    <property type="entry name" value="HDACs"/>
</dbReference>
<dbReference type="InterPro" id="IPR023696">
    <property type="entry name" value="Ureohydrolase_dom_sf"/>
</dbReference>
<comment type="similarity">
    <text evidence="1">Belongs to the histone deacetylase family.</text>
</comment>
<dbReference type="InterPro" id="IPR023801">
    <property type="entry name" value="His_deacetylse_dom"/>
</dbReference>
<dbReference type="InterPro" id="IPR037138">
    <property type="entry name" value="His_deacetylse_dom_sf"/>
</dbReference>
<evidence type="ECO:0000313" key="3">
    <source>
        <dbReference type="EMBL" id="KQL43995.1"/>
    </source>
</evidence>
<dbReference type="RefSeq" id="WP_055746575.1">
    <property type="nucleotide sequence ID" value="NZ_LJJB01000013.1"/>
</dbReference>
<dbReference type="SUPFAM" id="SSF52768">
    <property type="entry name" value="Arginase/deacetylase"/>
    <property type="match status" value="1"/>
</dbReference>
<dbReference type="PRINTS" id="PR01270">
    <property type="entry name" value="HDASUPER"/>
</dbReference>
<keyword evidence="4" id="KW-1185">Reference proteome</keyword>